<comment type="caution">
    <text evidence="1">The sequence shown here is derived from an EMBL/GenBank/DDBJ whole genome shotgun (WGS) entry which is preliminary data.</text>
</comment>
<gene>
    <name evidence="1" type="ORF">S01H4_63391</name>
</gene>
<dbReference type="EMBL" id="BART01038106">
    <property type="protein sequence ID" value="GAH14198.1"/>
    <property type="molecule type" value="Genomic_DNA"/>
</dbReference>
<organism evidence="1">
    <name type="scientific">marine sediment metagenome</name>
    <dbReference type="NCBI Taxonomy" id="412755"/>
    <lineage>
        <taxon>unclassified sequences</taxon>
        <taxon>metagenomes</taxon>
        <taxon>ecological metagenomes</taxon>
    </lineage>
</organism>
<name>X1F049_9ZZZZ</name>
<dbReference type="AlphaFoldDB" id="X1F049"/>
<proteinExistence type="predicted"/>
<sequence>MATEFLNPRVQQEKYRQVPYKLDYGKIVLAQNRSLFITNVYEGPINVGPAIEGYGIGLSGKLMRELSLEDGQVVYFRMT</sequence>
<protein>
    <submittedName>
        <fullName evidence="1">Uncharacterized protein</fullName>
    </submittedName>
</protein>
<reference evidence="1" key="1">
    <citation type="journal article" date="2014" name="Front. Microbiol.">
        <title>High frequency of phylogenetically diverse reductive dehalogenase-homologous genes in deep subseafloor sedimentary metagenomes.</title>
        <authorList>
            <person name="Kawai M."/>
            <person name="Futagami T."/>
            <person name="Toyoda A."/>
            <person name="Takaki Y."/>
            <person name="Nishi S."/>
            <person name="Hori S."/>
            <person name="Arai W."/>
            <person name="Tsubouchi T."/>
            <person name="Morono Y."/>
            <person name="Uchiyama I."/>
            <person name="Ito T."/>
            <person name="Fujiyama A."/>
            <person name="Inagaki F."/>
            <person name="Takami H."/>
        </authorList>
    </citation>
    <scope>NUCLEOTIDE SEQUENCE</scope>
    <source>
        <strain evidence="1">Expedition CK06-06</strain>
    </source>
</reference>
<accession>X1F049</accession>
<evidence type="ECO:0000313" key="1">
    <source>
        <dbReference type="EMBL" id="GAH14198.1"/>
    </source>
</evidence>